<proteinExistence type="inferred from homology"/>
<dbReference type="SUPFAM" id="SSF103196">
    <property type="entry name" value="Roadblock/LC7 domain"/>
    <property type="match status" value="1"/>
</dbReference>
<dbReference type="SMART" id="SM00960">
    <property type="entry name" value="Robl_LC7"/>
    <property type="match status" value="1"/>
</dbReference>
<evidence type="ECO:0000313" key="4">
    <source>
        <dbReference type="Proteomes" id="UP000799429"/>
    </source>
</evidence>
<evidence type="ECO:0000259" key="2">
    <source>
        <dbReference type="SMART" id="SM00960"/>
    </source>
</evidence>
<sequence>MSQLSVEEARALLARLPQKPGIRCTLVLSRKKEDAIIYWTTGLRSQSTTSASENGAPEEYSSGRRVLGAEKVAKLVWEFMDASDTLVQGLDDEKDEAELLRVRAKKHEFLIVPHPKYLLVAIHETPSSS</sequence>
<dbReference type="InterPro" id="IPR004942">
    <property type="entry name" value="Roadblock/LAMTOR2_dom"/>
</dbReference>
<dbReference type="AlphaFoldDB" id="A0A9P4SC00"/>
<feature type="domain" description="Roadblock/LAMTOR2" evidence="2">
    <location>
        <begin position="9"/>
        <end position="123"/>
    </location>
</feature>
<protein>
    <recommendedName>
        <fullName evidence="2">Roadblock/LAMTOR2 domain-containing protein</fullName>
    </recommendedName>
</protein>
<organism evidence="3 4">
    <name type="scientific">Patellaria atrata CBS 101060</name>
    <dbReference type="NCBI Taxonomy" id="1346257"/>
    <lineage>
        <taxon>Eukaryota</taxon>
        <taxon>Fungi</taxon>
        <taxon>Dikarya</taxon>
        <taxon>Ascomycota</taxon>
        <taxon>Pezizomycotina</taxon>
        <taxon>Dothideomycetes</taxon>
        <taxon>Dothideomycetes incertae sedis</taxon>
        <taxon>Patellariales</taxon>
        <taxon>Patellariaceae</taxon>
        <taxon>Patellaria</taxon>
    </lineage>
</organism>
<comment type="similarity">
    <text evidence="1">Belongs to the GAMAD family.</text>
</comment>
<gene>
    <name evidence="3" type="ORF">M501DRAFT_1015958</name>
</gene>
<dbReference type="EMBL" id="MU006094">
    <property type="protein sequence ID" value="KAF2839873.1"/>
    <property type="molecule type" value="Genomic_DNA"/>
</dbReference>
<name>A0A9P4SC00_9PEZI</name>
<comment type="caution">
    <text evidence="3">The sequence shown here is derived from an EMBL/GenBank/DDBJ whole genome shotgun (WGS) entry which is preliminary data.</text>
</comment>
<keyword evidence="4" id="KW-1185">Reference proteome</keyword>
<reference evidence="3" key="1">
    <citation type="journal article" date="2020" name="Stud. Mycol.">
        <title>101 Dothideomycetes genomes: a test case for predicting lifestyles and emergence of pathogens.</title>
        <authorList>
            <person name="Haridas S."/>
            <person name="Albert R."/>
            <person name="Binder M."/>
            <person name="Bloem J."/>
            <person name="Labutti K."/>
            <person name="Salamov A."/>
            <person name="Andreopoulos B."/>
            <person name="Baker S."/>
            <person name="Barry K."/>
            <person name="Bills G."/>
            <person name="Bluhm B."/>
            <person name="Cannon C."/>
            <person name="Castanera R."/>
            <person name="Culley D."/>
            <person name="Daum C."/>
            <person name="Ezra D."/>
            <person name="Gonzalez J."/>
            <person name="Henrissat B."/>
            <person name="Kuo A."/>
            <person name="Liang C."/>
            <person name="Lipzen A."/>
            <person name="Lutzoni F."/>
            <person name="Magnuson J."/>
            <person name="Mondo S."/>
            <person name="Nolan M."/>
            <person name="Ohm R."/>
            <person name="Pangilinan J."/>
            <person name="Park H.-J."/>
            <person name="Ramirez L."/>
            <person name="Alfaro M."/>
            <person name="Sun H."/>
            <person name="Tritt A."/>
            <person name="Yoshinaga Y."/>
            <person name="Zwiers L.-H."/>
            <person name="Turgeon B."/>
            <person name="Goodwin S."/>
            <person name="Spatafora J."/>
            <person name="Crous P."/>
            <person name="Grigoriev I."/>
        </authorList>
    </citation>
    <scope>NUCLEOTIDE SEQUENCE</scope>
    <source>
        <strain evidence="3">CBS 101060</strain>
    </source>
</reference>
<evidence type="ECO:0000256" key="1">
    <source>
        <dbReference type="ARBA" id="ARBA00007191"/>
    </source>
</evidence>
<dbReference type="Gene3D" id="3.30.450.30">
    <property type="entry name" value="Dynein light chain 2a, cytoplasmic"/>
    <property type="match status" value="1"/>
</dbReference>
<accession>A0A9P4SC00</accession>
<dbReference type="PANTHER" id="PTHR10779">
    <property type="entry name" value="DYNEIN LIGHT CHAIN ROADBLOCK"/>
    <property type="match status" value="1"/>
</dbReference>
<dbReference type="OrthoDB" id="9985637at2759"/>
<evidence type="ECO:0000313" key="3">
    <source>
        <dbReference type="EMBL" id="KAF2839873.1"/>
    </source>
</evidence>
<dbReference type="Proteomes" id="UP000799429">
    <property type="component" value="Unassembled WGS sequence"/>
</dbReference>